<dbReference type="PANTHER" id="PTHR38432">
    <property type="entry name" value="TELA-LIKE PROTEIN SAOUHSC_01408"/>
    <property type="match status" value="1"/>
</dbReference>
<gene>
    <name evidence="5" type="ORF">FYJ66_03365</name>
</gene>
<accession>A0A6A8M7H4</accession>
<comment type="caution">
    <text evidence="5">The sequence shown here is derived from an EMBL/GenBank/DDBJ whole genome shotgun (WGS) entry which is preliminary data.</text>
</comment>
<proteinExistence type="inferred from homology"/>
<dbReference type="InterPro" id="IPR008863">
    <property type="entry name" value="Toxic_anion-R_TelA"/>
</dbReference>
<feature type="compositionally biased region" description="Basic and acidic residues" evidence="4">
    <location>
        <begin position="21"/>
        <end position="37"/>
    </location>
</feature>
<protein>
    <submittedName>
        <fullName evidence="5">Toxic anion resistance protein</fullName>
    </submittedName>
</protein>
<dbReference type="PANTHER" id="PTHR38432:SF1">
    <property type="entry name" value="TELA-LIKE PROTEIN SAOUHSC_01408"/>
    <property type="match status" value="1"/>
</dbReference>
<sequence length="378" mass="42463">MASMNQASGLNPLAEMGVVSPEKKEDPVERLENSLSQEERDQVDAFVEKIDLTNSQAVLNYGSATQKKMASFSESALANVRSKDMDEIGEMINNLVLDLKNFDVDAEDSGIKGFFRKKKNKLEMMKARYSKVETNVNKIQKELENRQVQLMKDSAVLDRMYKVNFSYFKELTMYIAAGRKKLENVRSGELARLQAVANQTGRPEDAQAAKDLADRCESFDKKLHDLELTRTISLQTAPQIRMVQASDNVMAEKIQSTIVNTIPLWKNQMVIALGVQHSMEAAKAQRQVTDMTNELLRKNADSLKTATVETARESERGIVEIDTLKHTNEALISTLDEVIAIQKEGREKRAAAEAELSGIEEQLKSKLIEVSMSQNNQQ</sequence>
<dbReference type="Pfam" id="PF05816">
    <property type="entry name" value="TelA"/>
    <property type="match status" value="1"/>
</dbReference>
<organism evidence="5">
    <name type="scientific">Baileyella intestinalis</name>
    <dbReference type="NCBI Taxonomy" id="2606709"/>
    <lineage>
        <taxon>Bacteria</taxon>
        <taxon>Bacillati</taxon>
        <taxon>Bacillota</taxon>
        <taxon>Clostridia</taxon>
        <taxon>Peptostreptococcales</taxon>
        <taxon>Anaerovoracaceae</taxon>
        <taxon>Baileyella</taxon>
    </lineage>
</organism>
<evidence type="ECO:0000313" key="5">
    <source>
        <dbReference type="EMBL" id="MST68630.1"/>
    </source>
</evidence>
<feature type="coiled-coil region" evidence="3">
    <location>
        <begin position="342"/>
        <end position="369"/>
    </location>
</feature>
<name>A0A6A8M7H4_9FIRM</name>
<evidence type="ECO:0000256" key="1">
    <source>
        <dbReference type="ARBA" id="ARBA00005541"/>
    </source>
</evidence>
<comment type="similarity">
    <text evidence="1 2">Belongs to the TelA family.</text>
</comment>
<dbReference type="AlphaFoldDB" id="A0A6A8M7H4"/>
<feature type="coiled-coil region" evidence="3">
    <location>
        <begin position="122"/>
        <end position="149"/>
    </location>
</feature>
<feature type="region of interest" description="Disordered" evidence="4">
    <location>
        <begin position="1"/>
        <end position="37"/>
    </location>
</feature>
<keyword evidence="3" id="KW-0175">Coiled coil</keyword>
<evidence type="ECO:0000256" key="4">
    <source>
        <dbReference type="SAM" id="MobiDB-lite"/>
    </source>
</evidence>
<evidence type="ECO:0000256" key="3">
    <source>
        <dbReference type="SAM" id="Coils"/>
    </source>
</evidence>
<evidence type="ECO:0000256" key="2">
    <source>
        <dbReference type="PIRNR" id="PIRNR026508"/>
    </source>
</evidence>
<dbReference type="EMBL" id="VUNB01000002">
    <property type="protein sequence ID" value="MST68630.1"/>
    <property type="molecule type" value="Genomic_DNA"/>
</dbReference>
<reference evidence="5" key="1">
    <citation type="submission" date="2019-09" db="EMBL/GenBank/DDBJ databases">
        <title>In-depth cultivation of the pig gut microbiome towards novel bacterial diversity and tailored functional studies.</title>
        <authorList>
            <person name="Wylensek D."/>
            <person name="Hitch T.C.A."/>
            <person name="Clavel T."/>
        </authorList>
    </citation>
    <scope>NUCLEOTIDE SEQUENCE</scope>
    <source>
        <strain evidence="5">RF-744-FAT-WT-3</strain>
    </source>
</reference>
<dbReference type="PIRSF" id="PIRSF026508">
    <property type="entry name" value="TelA"/>
    <property type="match status" value="1"/>
</dbReference>